<dbReference type="Proteomes" id="UP000286045">
    <property type="component" value="Unassembled WGS sequence"/>
</dbReference>
<dbReference type="InterPro" id="IPR057559">
    <property type="entry name" value="SAM_6"/>
</dbReference>
<evidence type="ECO:0000313" key="4">
    <source>
        <dbReference type="EMBL" id="RWA03573.1"/>
    </source>
</evidence>
<reference evidence="4 5" key="1">
    <citation type="submission" date="2018-12" db="EMBL/GenBank/DDBJ databases">
        <title>Draft genome sequence of Xylaria grammica IHI A82.</title>
        <authorList>
            <person name="Buettner E."/>
            <person name="Kellner H."/>
        </authorList>
    </citation>
    <scope>NUCLEOTIDE SEQUENCE [LARGE SCALE GENOMIC DNA]</scope>
    <source>
        <strain evidence="4 5">IHI A82</strain>
    </source>
</reference>
<dbReference type="AlphaFoldDB" id="A0A439CN30"/>
<evidence type="ECO:0000313" key="5">
    <source>
        <dbReference type="Proteomes" id="UP000286045"/>
    </source>
</evidence>
<gene>
    <name evidence="4" type="ORF">EKO27_g11528</name>
</gene>
<comment type="caution">
    <text evidence="4">The sequence shown here is derived from an EMBL/GenBank/DDBJ whole genome shotgun (WGS) entry which is preliminary data.</text>
</comment>
<evidence type="ECO:0000259" key="3">
    <source>
        <dbReference type="Pfam" id="PF23395"/>
    </source>
</evidence>
<protein>
    <submittedName>
        <fullName evidence="4">Uncharacterized protein</fullName>
    </submittedName>
</protein>
<proteinExistence type="predicted"/>
<sequence length="910" mass="101553">MDADGNTSPSPDRYARDNCLSIDSKIDPFSLVLQINDSVPRLTSDAGPDGLTSDSYLPPFQLPMADLREQFDMPEESSGLVAEAIQDDDIKCDGQYDTPLAQYEARKRLYGLKLDPPALSSDPEYDCRELARSVQKQRQPNISSETFPFERLNIDNDEGLQFPASARQFGQQLDLIMSKEKLDVPREVVYQLARALHNDWSCDEHYRLLKGEVSRRALARELAVTPPLSPDMEQEEYFVPGVETCTVPIMSDFSSMLSDDVKAAESAVLQKESERDISPVLDIGTPVLSPLLGSPILPRHQPKISSIRMESPLSPITSPFRSASEEPEIPTLLKSMDVDHTLSRPKSFGEAALQTNRTNNAVDHDLEAMMKESAASVLKGIEQENISIVDAIARVEVPIMDFSIPDPEWHSFPMDHWIHLKWLYESWNITIPPWPREPRADSKLRWVPFLRNTNLQTLTKEAIDCESILSQLLEPPDDTEVPTSISYVWKRPGLAILREPEGEEDLEHIKSPENAINDLVGLARKRRYENSLVDMRMSLSPSLAHGRPLRRTSGGDITGQAVLLPGMESSSNVSNLLSNYINIHIAKRRKQDKSLFFLPTSGPKVELQPAPTRELSQAKGDKSSLSKSAGLLQKKKTSPIPCPKLAISDAPTKLIKGLILSRRLFSILEKLYPAAEVIERDFDRWNTVAWSPYSVLRSPVVSPLAAEADVIISPVTGIIVTTLLKAIQEPLPSHGGQSSIRERIACVALRYERLIVLVSEGNAEDETVRDFTPSEVTAYAKFVIFVAGLNCNTEVLYIGGGEVTLAKWLVSCAVRCAPEAAETQEHIIQDETKWEIFLRRAGFNAYAAQAILVRLRDRKDNLEGKSDCAGYGLAAFMTMTDVERMQSFRDLMGGENVLTRVNGILRTRWS</sequence>
<feature type="domain" description="DUF7102" evidence="2">
    <location>
        <begin position="661"/>
        <end position="817"/>
    </location>
</feature>
<dbReference type="InterPro" id="IPR055528">
    <property type="entry name" value="DUF7102"/>
</dbReference>
<dbReference type="Pfam" id="PF23395">
    <property type="entry name" value="SAM_6"/>
    <property type="match status" value="1"/>
</dbReference>
<dbReference type="EMBL" id="RYZI01000751">
    <property type="protein sequence ID" value="RWA03573.1"/>
    <property type="molecule type" value="Genomic_DNA"/>
</dbReference>
<keyword evidence="5" id="KW-1185">Reference proteome</keyword>
<dbReference type="Pfam" id="PF23394">
    <property type="entry name" value="DUF7102"/>
    <property type="match status" value="1"/>
</dbReference>
<evidence type="ECO:0000259" key="2">
    <source>
        <dbReference type="Pfam" id="PF23394"/>
    </source>
</evidence>
<feature type="domain" description="SAM-like" evidence="3">
    <location>
        <begin position="828"/>
        <end position="904"/>
    </location>
</feature>
<name>A0A439CN30_9PEZI</name>
<feature type="region of interest" description="Disordered" evidence="1">
    <location>
        <begin position="607"/>
        <end position="636"/>
    </location>
</feature>
<evidence type="ECO:0000256" key="1">
    <source>
        <dbReference type="SAM" id="MobiDB-lite"/>
    </source>
</evidence>
<organism evidence="4 5">
    <name type="scientific">Xylaria grammica</name>
    <dbReference type="NCBI Taxonomy" id="363999"/>
    <lineage>
        <taxon>Eukaryota</taxon>
        <taxon>Fungi</taxon>
        <taxon>Dikarya</taxon>
        <taxon>Ascomycota</taxon>
        <taxon>Pezizomycotina</taxon>
        <taxon>Sordariomycetes</taxon>
        <taxon>Xylariomycetidae</taxon>
        <taxon>Xylariales</taxon>
        <taxon>Xylariaceae</taxon>
        <taxon>Xylaria</taxon>
    </lineage>
</organism>
<accession>A0A439CN30</accession>